<protein>
    <submittedName>
        <fullName evidence="4">Enoyl-CoA hydratase/isomerase family protein</fullName>
    </submittedName>
</protein>
<accession>A0A838Y0D2</accession>
<organism evidence="4 5">
    <name type="scientific">Stappia taiwanensis</name>
    <dbReference type="NCBI Taxonomy" id="992267"/>
    <lineage>
        <taxon>Bacteria</taxon>
        <taxon>Pseudomonadati</taxon>
        <taxon>Pseudomonadota</taxon>
        <taxon>Alphaproteobacteria</taxon>
        <taxon>Hyphomicrobiales</taxon>
        <taxon>Stappiaceae</taxon>
        <taxon>Stappia</taxon>
    </lineage>
</organism>
<evidence type="ECO:0000256" key="3">
    <source>
        <dbReference type="ARBA" id="ARBA00023235"/>
    </source>
</evidence>
<dbReference type="RefSeq" id="WP_181760906.1">
    <property type="nucleotide sequence ID" value="NZ_BMCR01000003.1"/>
</dbReference>
<dbReference type="CDD" id="cd06558">
    <property type="entry name" value="crotonase-like"/>
    <property type="match status" value="1"/>
</dbReference>
<keyword evidence="2" id="KW-0576">Peroxisome</keyword>
<dbReference type="AlphaFoldDB" id="A0A838Y0D2"/>
<keyword evidence="3 4" id="KW-0413">Isomerase</keyword>
<proteinExistence type="predicted"/>
<dbReference type="Pfam" id="PF00378">
    <property type="entry name" value="ECH_1"/>
    <property type="match status" value="1"/>
</dbReference>
<dbReference type="SUPFAM" id="SSF52096">
    <property type="entry name" value="ClpP/crotonase"/>
    <property type="match status" value="1"/>
</dbReference>
<dbReference type="PANTHER" id="PTHR43684:SF1">
    <property type="entry name" value="ENOYL-COA DELTA ISOMERASE 2"/>
    <property type="match status" value="1"/>
</dbReference>
<sequence length="272" mass="28820">MADLVHFHREDDVVTLTLDRPGRGNALVPELLAALRGGLARASQEAPAALVLAGKGRAFSAGGDVAAFHEHAGDRDELLRYAAEVVGELNGAILDLLAFPAPVLAAVNGAVTGGSTGLVLASDMVVMSERAFLQPYYGEMGFAPDGGWTALLPERIGAARALEVQYLNARLSAPACRDLGVASTVCAAEALAATVAERLATLRRMDRETLRTTRAHVWSEPRRAQVAAALEEERQAFLRLVVRPETLARMETFLGRESAAGSAAKAQTQQQV</sequence>
<dbReference type="GO" id="GO:0004165">
    <property type="term" value="F:delta(3)-delta(2)-enoyl-CoA isomerase activity"/>
    <property type="evidence" value="ECO:0007669"/>
    <property type="project" value="UniProtKB-ARBA"/>
</dbReference>
<reference evidence="4 5" key="1">
    <citation type="submission" date="2020-07" db="EMBL/GenBank/DDBJ databases">
        <authorList>
            <person name="Li M."/>
        </authorList>
    </citation>
    <scope>NUCLEOTIDE SEQUENCE [LARGE SCALE GENOMIC DNA]</scope>
    <source>
        <strain evidence="4 5">DSM 23284</strain>
    </source>
</reference>
<reference evidence="4 5" key="2">
    <citation type="submission" date="2020-08" db="EMBL/GenBank/DDBJ databases">
        <title>Stappia taiwanensis sp. nov., isolated from a coastal thermal spring.</title>
        <authorList>
            <person name="Kampfer P."/>
        </authorList>
    </citation>
    <scope>NUCLEOTIDE SEQUENCE [LARGE SCALE GENOMIC DNA]</scope>
    <source>
        <strain evidence="4 5">DSM 23284</strain>
    </source>
</reference>
<dbReference type="Proteomes" id="UP000559404">
    <property type="component" value="Unassembled WGS sequence"/>
</dbReference>
<gene>
    <name evidence="4" type="ORF">H1W37_13635</name>
</gene>
<dbReference type="EMBL" id="JACEON010000013">
    <property type="protein sequence ID" value="MBA4612704.1"/>
    <property type="molecule type" value="Genomic_DNA"/>
</dbReference>
<evidence type="ECO:0000313" key="4">
    <source>
        <dbReference type="EMBL" id="MBA4612704.1"/>
    </source>
</evidence>
<evidence type="ECO:0000313" key="5">
    <source>
        <dbReference type="Proteomes" id="UP000559404"/>
    </source>
</evidence>
<comment type="subcellular location">
    <subcellularLocation>
        <location evidence="1">Peroxisome</location>
    </subcellularLocation>
</comment>
<dbReference type="InterPro" id="IPR051053">
    <property type="entry name" value="ECH/Chromodomain_protein"/>
</dbReference>
<dbReference type="InterPro" id="IPR001753">
    <property type="entry name" value="Enoyl-CoA_hydra/iso"/>
</dbReference>
<dbReference type="PANTHER" id="PTHR43684">
    <property type="match status" value="1"/>
</dbReference>
<comment type="caution">
    <text evidence="4">The sequence shown here is derived from an EMBL/GenBank/DDBJ whole genome shotgun (WGS) entry which is preliminary data.</text>
</comment>
<dbReference type="Gene3D" id="3.90.226.10">
    <property type="entry name" value="2-enoyl-CoA Hydratase, Chain A, domain 1"/>
    <property type="match status" value="1"/>
</dbReference>
<evidence type="ECO:0000256" key="2">
    <source>
        <dbReference type="ARBA" id="ARBA00023140"/>
    </source>
</evidence>
<name>A0A838Y0D2_9HYPH</name>
<dbReference type="InterPro" id="IPR029045">
    <property type="entry name" value="ClpP/crotonase-like_dom_sf"/>
</dbReference>
<keyword evidence="5" id="KW-1185">Reference proteome</keyword>
<evidence type="ECO:0000256" key="1">
    <source>
        <dbReference type="ARBA" id="ARBA00004275"/>
    </source>
</evidence>